<evidence type="ECO:0000313" key="2">
    <source>
        <dbReference type="Proteomes" id="UP000178572"/>
    </source>
</evidence>
<gene>
    <name evidence="1" type="ORF">A3C21_00545</name>
</gene>
<dbReference type="Proteomes" id="UP000178572">
    <property type="component" value="Unassembled WGS sequence"/>
</dbReference>
<comment type="caution">
    <text evidence="1">The sequence shown here is derived from an EMBL/GenBank/DDBJ whole genome shotgun (WGS) entry which is preliminary data.</text>
</comment>
<accession>A0A1F6DZN8</accession>
<sequence length="266" mass="30431">MPNTTLKQIEEKLIFAERLAKLINDSFTKEEFLSAYEKVVQLVLALKEQNKKEIESFRKEYEEAKQMYDHQRIINDLSKKLDSYLAETTALVRSRIDTIRDGKDGEDGKDADEDAIAEKVKQSIKIPTIEEIENDLPKLGDRIRDGLELLQGDNRLNKNAIKGLEEMEKNFDEKLSRIPRGRMGMRKVPIVKRYNLSSQTDGSTKTFSLPVDTTDVLGVWSSQFPITYNPLTDWTFAGRTLTLTGEVEAPATGQTLWCLIETLFYS</sequence>
<dbReference type="EMBL" id="MFLN01000035">
    <property type="protein sequence ID" value="OGG66891.1"/>
    <property type="molecule type" value="Genomic_DNA"/>
</dbReference>
<evidence type="ECO:0000313" key="1">
    <source>
        <dbReference type="EMBL" id="OGG66891.1"/>
    </source>
</evidence>
<protein>
    <submittedName>
        <fullName evidence="1">Uncharacterized protein</fullName>
    </submittedName>
</protein>
<reference evidence="1 2" key="1">
    <citation type="journal article" date="2016" name="Nat. Commun.">
        <title>Thousands of microbial genomes shed light on interconnected biogeochemical processes in an aquifer system.</title>
        <authorList>
            <person name="Anantharaman K."/>
            <person name="Brown C.T."/>
            <person name="Hug L.A."/>
            <person name="Sharon I."/>
            <person name="Castelle C.J."/>
            <person name="Probst A.J."/>
            <person name="Thomas B.C."/>
            <person name="Singh A."/>
            <person name="Wilkins M.J."/>
            <person name="Karaoz U."/>
            <person name="Brodie E.L."/>
            <person name="Williams K.H."/>
            <person name="Hubbard S.S."/>
            <person name="Banfield J.F."/>
        </authorList>
    </citation>
    <scope>NUCLEOTIDE SEQUENCE [LARGE SCALE GENOMIC DNA]</scope>
</reference>
<name>A0A1F6DZN8_9BACT</name>
<organism evidence="1 2">
    <name type="scientific">Candidatus Kaiserbacteria bacterium RIFCSPHIGHO2_02_FULL_59_21</name>
    <dbReference type="NCBI Taxonomy" id="1798500"/>
    <lineage>
        <taxon>Bacteria</taxon>
        <taxon>Candidatus Kaiseribacteriota</taxon>
    </lineage>
</organism>
<dbReference type="AlphaFoldDB" id="A0A1F6DZN8"/>
<proteinExistence type="predicted"/>